<dbReference type="RefSeq" id="WP_109320032.1">
    <property type="nucleotide sequence ID" value="NZ_QFWT01000005.1"/>
</dbReference>
<organism evidence="1 2">
    <name type="scientific">Vibrio albus</name>
    <dbReference type="NCBI Taxonomy" id="2200953"/>
    <lineage>
        <taxon>Bacteria</taxon>
        <taxon>Pseudomonadati</taxon>
        <taxon>Pseudomonadota</taxon>
        <taxon>Gammaproteobacteria</taxon>
        <taxon>Vibrionales</taxon>
        <taxon>Vibrionaceae</taxon>
        <taxon>Vibrio</taxon>
    </lineage>
</organism>
<dbReference type="Proteomes" id="UP000245362">
    <property type="component" value="Unassembled WGS sequence"/>
</dbReference>
<gene>
    <name evidence="1" type="ORF">DI392_11425</name>
</gene>
<dbReference type="AlphaFoldDB" id="A0A2U3B9I7"/>
<protein>
    <submittedName>
        <fullName evidence="1">Uncharacterized protein</fullName>
    </submittedName>
</protein>
<keyword evidence="2" id="KW-1185">Reference proteome</keyword>
<name>A0A2U3B9I7_9VIBR</name>
<accession>A0A2U3B9I7</accession>
<sequence length="103" mass="11937">MKYSPLAIHCTSLCFDVIQQASFKTMNHDDIDGFRDDIYLLIRERASLLPIKHKREHQFLCYVTDGVIRVLHQCLNNPSARDSVWILAALESRIDISIKTILH</sequence>
<evidence type="ECO:0000313" key="2">
    <source>
        <dbReference type="Proteomes" id="UP000245362"/>
    </source>
</evidence>
<reference evidence="1 2" key="1">
    <citation type="submission" date="2018-05" db="EMBL/GenBank/DDBJ databases">
        <title>Vibrio limimaris sp. nov., isolated from marine sediment.</title>
        <authorList>
            <person name="Li C.-M."/>
        </authorList>
    </citation>
    <scope>NUCLEOTIDE SEQUENCE [LARGE SCALE GENOMIC DNA]</scope>
    <source>
        <strain evidence="1 2">E4404</strain>
    </source>
</reference>
<evidence type="ECO:0000313" key="1">
    <source>
        <dbReference type="EMBL" id="PWI33448.1"/>
    </source>
</evidence>
<dbReference type="EMBL" id="QFWT01000005">
    <property type="protein sequence ID" value="PWI33448.1"/>
    <property type="molecule type" value="Genomic_DNA"/>
</dbReference>
<proteinExistence type="predicted"/>
<dbReference type="OrthoDB" id="5876863at2"/>
<comment type="caution">
    <text evidence="1">The sequence shown here is derived from an EMBL/GenBank/DDBJ whole genome shotgun (WGS) entry which is preliminary data.</text>
</comment>